<dbReference type="AlphaFoldDB" id="X1IEW7"/>
<accession>X1IEW7</accession>
<name>X1IEW7_9ZZZZ</name>
<proteinExistence type="predicted"/>
<organism evidence="1">
    <name type="scientific">marine sediment metagenome</name>
    <dbReference type="NCBI Taxonomy" id="412755"/>
    <lineage>
        <taxon>unclassified sequences</taxon>
        <taxon>metagenomes</taxon>
        <taxon>ecological metagenomes</taxon>
    </lineage>
</organism>
<dbReference type="EMBL" id="BARU01027922">
    <property type="protein sequence ID" value="GAH64644.1"/>
    <property type="molecule type" value="Genomic_DNA"/>
</dbReference>
<comment type="caution">
    <text evidence="1">The sequence shown here is derived from an EMBL/GenBank/DDBJ whole genome shotgun (WGS) entry which is preliminary data.</text>
</comment>
<reference evidence="1" key="1">
    <citation type="journal article" date="2014" name="Front. Microbiol.">
        <title>High frequency of phylogenetically diverse reductive dehalogenase-homologous genes in deep subseafloor sedimentary metagenomes.</title>
        <authorList>
            <person name="Kawai M."/>
            <person name="Futagami T."/>
            <person name="Toyoda A."/>
            <person name="Takaki Y."/>
            <person name="Nishi S."/>
            <person name="Hori S."/>
            <person name="Arai W."/>
            <person name="Tsubouchi T."/>
            <person name="Morono Y."/>
            <person name="Uchiyama I."/>
            <person name="Ito T."/>
            <person name="Fujiyama A."/>
            <person name="Inagaki F."/>
            <person name="Takami H."/>
        </authorList>
    </citation>
    <scope>NUCLEOTIDE SEQUENCE</scope>
    <source>
        <strain evidence="1">Expedition CK06-06</strain>
    </source>
</reference>
<sequence>MADSSKYGWTYEIFHAAVGWDRGTQTVYESWENFWSRKIDAYIFIDSGVCPRITDANESAKLGDIVNEMMVQTNLYLKAAATSSPMETGFYMGPGFPRFKGDPKGRGTEHYALLNMY</sequence>
<protein>
    <submittedName>
        <fullName evidence="1">Uncharacterized protein</fullName>
    </submittedName>
</protein>
<gene>
    <name evidence="1" type="ORF">S03H2_44631</name>
</gene>
<feature type="non-terminal residue" evidence="1">
    <location>
        <position position="117"/>
    </location>
</feature>
<evidence type="ECO:0000313" key="1">
    <source>
        <dbReference type="EMBL" id="GAH64644.1"/>
    </source>
</evidence>